<comment type="caution">
    <text evidence="2">The sequence shown here is derived from an EMBL/GenBank/DDBJ whole genome shotgun (WGS) entry which is preliminary data.</text>
</comment>
<protein>
    <submittedName>
        <fullName evidence="2">Uncharacterized protein</fullName>
    </submittedName>
</protein>
<feature type="compositionally biased region" description="Gly residues" evidence="1">
    <location>
        <begin position="17"/>
        <end position="37"/>
    </location>
</feature>
<dbReference type="AlphaFoldDB" id="X1VSY0"/>
<evidence type="ECO:0000256" key="1">
    <source>
        <dbReference type="SAM" id="MobiDB-lite"/>
    </source>
</evidence>
<reference evidence="2" key="1">
    <citation type="journal article" date="2014" name="Front. Microbiol.">
        <title>High frequency of phylogenetically diverse reductive dehalogenase-homologous genes in deep subseafloor sedimentary metagenomes.</title>
        <authorList>
            <person name="Kawai M."/>
            <person name="Futagami T."/>
            <person name="Toyoda A."/>
            <person name="Takaki Y."/>
            <person name="Nishi S."/>
            <person name="Hori S."/>
            <person name="Arai W."/>
            <person name="Tsubouchi T."/>
            <person name="Morono Y."/>
            <person name="Uchiyama I."/>
            <person name="Ito T."/>
            <person name="Fujiyama A."/>
            <person name="Inagaki F."/>
            <person name="Takami H."/>
        </authorList>
    </citation>
    <scope>NUCLEOTIDE SEQUENCE</scope>
    <source>
        <strain evidence="2">Expedition CK06-06</strain>
    </source>
</reference>
<evidence type="ECO:0000313" key="2">
    <source>
        <dbReference type="EMBL" id="GAJ12945.1"/>
    </source>
</evidence>
<feature type="region of interest" description="Disordered" evidence="1">
    <location>
        <begin position="168"/>
        <end position="207"/>
    </location>
</feature>
<organism evidence="2">
    <name type="scientific">marine sediment metagenome</name>
    <dbReference type="NCBI Taxonomy" id="412755"/>
    <lineage>
        <taxon>unclassified sequences</taxon>
        <taxon>metagenomes</taxon>
        <taxon>ecological metagenomes</taxon>
    </lineage>
</organism>
<sequence>LQGGTSGDDIFSALAGGETGGGGGIGVGVSTPGGTGTGEPKAWEWIVSAVSWGNLIDNIIRSTKSSKKETQRRERVEGANYLNQLAARGPGFVQNENRGPAEGLDAWQFSNRVADYLNEVAGIPIAWQTIMEGLGESQGRPLSPAERERALQIQHDPNVLLRAVQAGAWPGNEPPGTLPRPAFEPRQALPGTTGPPKQQTPGNRIPIQPEWWDFFQGTQSLAQIAS</sequence>
<feature type="non-terminal residue" evidence="2">
    <location>
        <position position="1"/>
    </location>
</feature>
<feature type="compositionally biased region" description="Low complexity" evidence="1">
    <location>
        <begin position="190"/>
        <end position="202"/>
    </location>
</feature>
<dbReference type="EMBL" id="BARW01035051">
    <property type="protein sequence ID" value="GAJ12945.1"/>
    <property type="molecule type" value="Genomic_DNA"/>
</dbReference>
<proteinExistence type="predicted"/>
<feature type="region of interest" description="Disordered" evidence="1">
    <location>
        <begin position="1"/>
        <end position="37"/>
    </location>
</feature>
<name>X1VSY0_9ZZZZ</name>
<gene>
    <name evidence="2" type="ORF">S12H4_54766</name>
</gene>
<feature type="non-terminal residue" evidence="2">
    <location>
        <position position="226"/>
    </location>
</feature>
<accession>X1VSY0</accession>